<protein>
    <recommendedName>
        <fullName evidence="3">Pyridine nucleotide-disulfide oxidoreductase domain-containing protein 2</fullName>
    </recommendedName>
</protein>
<reference evidence="5 6" key="1">
    <citation type="submission" date="2020-08" db="EMBL/GenBank/DDBJ databases">
        <title>Genomic Encyclopedia of Type Strains, Phase III (KMG-III): the genomes of soil and plant-associated and newly described type strains.</title>
        <authorList>
            <person name="Whitman W."/>
        </authorList>
    </citation>
    <scope>NUCLEOTIDE SEQUENCE [LARGE SCALE GENOMIC DNA]</scope>
    <source>
        <strain evidence="5 6">CECT 8803</strain>
    </source>
</reference>
<dbReference type="SUPFAM" id="SSF51905">
    <property type="entry name" value="FAD/NAD(P)-binding domain"/>
    <property type="match status" value="1"/>
</dbReference>
<evidence type="ECO:0000256" key="2">
    <source>
        <dbReference type="ARBA" id="ARBA00038825"/>
    </source>
</evidence>
<comment type="subunit">
    <text evidence="2">Interacts with COX5B; this interaction may contribute to localize PYROXD2 to the inner face of the inner mitochondrial membrane.</text>
</comment>
<dbReference type="InterPro" id="IPR002937">
    <property type="entry name" value="Amino_oxidase"/>
</dbReference>
<name>A0A839SPQ8_9PROT</name>
<comment type="caution">
    <text evidence="5">The sequence shown here is derived from an EMBL/GenBank/DDBJ whole genome shotgun (WGS) entry which is preliminary data.</text>
</comment>
<dbReference type="AlphaFoldDB" id="A0A839SPQ8"/>
<comment type="function">
    <text evidence="1">Probable oxidoreductase that may play a role as regulator of mitochondrial function.</text>
</comment>
<evidence type="ECO:0000313" key="5">
    <source>
        <dbReference type="EMBL" id="MBB3064422.1"/>
    </source>
</evidence>
<dbReference type="Proteomes" id="UP000581135">
    <property type="component" value="Unassembled WGS sequence"/>
</dbReference>
<evidence type="ECO:0000256" key="1">
    <source>
        <dbReference type="ARBA" id="ARBA00037217"/>
    </source>
</evidence>
<dbReference type="EMBL" id="JACHXA010000002">
    <property type="protein sequence ID" value="MBB3064422.1"/>
    <property type="molecule type" value="Genomic_DNA"/>
</dbReference>
<feature type="domain" description="Amine oxidase" evidence="4">
    <location>
        <begin position="18"/>
        <end position="320"/>
    </location>
</feature>
<dbReference type="PANTHER" id="PTHR10668">
    <property type="entry name" value="PHYTOENE DEHYDROGENASE"/>
    <property type="match status" value="1"/>
</dbReference>
<evidence type="ECO:0000259" key="4">
    <source>
        <dbReference type="Pfam" id="PF01593"/>
    </source>
</evidence>
<dbReference type="Gene3D" id="3.50.50.60">
    <property type="entry name" value="FAD/NAD(P)-binding domain"/>
    <property type="match status" value="2"/>
</dbReference>
<proteinExistence type="predicted"/>
<gene>
    <name evidence="5" type="ORF">FHR98_000694</name>
</gene>
<dbReference type="RefSeq" id="WP_183415251.1">
    <property type="nucleotide sequence ID" value="NZ_JACHXA010000002.1"/>
</dbReference>
<sequence>MAAEAQYDVVVIGAGHNGLTCAGYLARGGLRVKVVERRSVVGGAALTEEFHPGFRNSVYSYVVSLLSPKVIKDLELAKHGLTILDRPSGSFSALPDGQHLLLSRNMEIAKREIAKFSTEDAGAYEAFDRLLGELAEALRDVVNEGPPNLGGGLADLWIGLKTGNRLRKLSTSKQGALAELFTMSIGDYLNRWFESDPIKGDLGFEGIIGNMVSPYAQGSAYVLLHHAFGEVNGRTGAWGHAKGGMGSITQAMAKACQAHNVDIETDAGVREVLTEKGQAKGVVLEDGRVIRARAVAANVNPKLLFGKMVDGALLPDDFRRRMDGWRCRSGTFRMNVALSELPRFASLNGEDDEKYLTGTINVAPSLPYLEQAYDDARLKGWAAKPVISMCIPSLLDDSLAPEGCHVASLFCQHFNPELPGGQSWDAVKEGVADTIIETLDAVAPNFKNAVVGRQVKSPLDLERDLGLIGGDIFHGALHLDQIYSLRPAAGYADYRMPLPGLYLCGSGAHPGGGVSGLPGHHAAHVILKDARRRK</sequence>
<keyword evidence="6" id="KW-1185">Reference proteome</keyword>
<dbReference type="Pfam" id="PF01593">
    <property type="entry name" value="Amino_oxidase"/>
    <property type="match status" value="1"/>
</dbReference>
<dbReference type="InterPro" id="IPR036188">
    <property type="entry name" value="FAD/NAD-bd_sf"/>
</dbReference>
<dbReference type="PANTHER" id="PTHR10668:SF103">
    <property type="entry name" value="PYRIDINE NUCLEOTIDE-DISULFIDE OXIDOREDUCTASE DOMAIN-CONTAINING PROTEIN 2"/>
    <property type="match status" value="1"/>
</dbReference>
<accession>A0A839SPQ8</accession>
<organism evidence="5 6">
    <name type="scientific">Limibacillus halophilus</name>
    <dbReference type="NCBI Taxonomy" id="1579333"/>
    <lineage>
        <taxon>Bacteria</taxon>
        <taxon>Pseudomonadati</taxon>
        <taxon>Pseudomonadota</taxon>
        <taxon>Alphaproteobacteria</taxon>
        <taxon>Rhodospirillales</taxon>
        <taxon>Rhodovibrionaceae</taxon>
        <taxon>Limibacillus</taxon>
    </lineage>
</organism>
<evidence type="ECO:0000256" key="3">
    <source>
        <dbReference type="ARBA" id="ARBA00040298"/>
    </source>
</evidence>
<dbReference type="GO" id="GO:0016491">
    <property type="term" value="F:oxidoreductase activity"/>
    <property type="evidence" value="ECO:0007669"/>
    <property type="project" value="InterPro"/>
</dbReference>
<evidence type="ECO:0000313" key="6">
    <source>
        <dbReference type="Proteomes" id="UP000581135"/>
    </source>
</evidence>